<accession>A0A828SYF3</accession>
<name>A0A828SYF3_ACIBA</name>
<evidence type="ECO:0000313" key="3">
    <source>
        <dbReference type="Proteomes" id="UP000003204"/>
    </source>
</evidence>
<organism evidence="2 3">
    <name type="scientific">Acinetobacter baumannii 6014059</name>
    <dbReference type="NCBI Taxonomy" id="525242"/>
    <lineage>
        <taxon>Bacteria</taxon>
        <taxon>Pseudomonadati</taxon>
        <taxon>Pseudomonadota</taxon>
        <taxon>Gammaproteobacteria</taxon>
        <taxon>Moraxellales</taxon>
        <taxon>Moraxellaceae</taxon>
        <taxon>Acinetobacter</taxon>
        <taxon>Acinetobacter calcoaceticus/baumannii complex</taxon>
    </lineage>
</organism>
<dbReference type="AlphaFoldDB" id="A0A828SYF3"/>
<reference evidence="2 3" key="1">
    <citation type="submission" date="2011-04" db="EMBL/GenBank/DDBJ databases">
        <authorList>
            <person name="Weinstock G."/>
            <person name="Sodergren E."/>
            <person name="Clifton S."/>
            <person name="Fulton L."/>
            <person name="Fulton B."/>
            <person name="Courtney L."/>
            <person name="Fronick C."/>
            <person name="Harrison M."/>
            <person name="Strong C."/>
            <person name="Farmer C."/>
            <person name="Delahaunty K."/>
            <person name="Markovic C."/>
            <person name="Hall O."/>
            <person name="Minx P."/>
            <person name="Tomlinson C."/>
            <person name="Mitreva M."/>
            <person name="Hou S."/>
            <person name="Chen J."/>
            <person name="Wollam A."/>
            <person name="Pepin K.H."/>
            <person name="Johnson M."/>
            <person name="Bhonagiri V."/>
            <person name="Zhang X."/>
            <person name="Suruliraj S."/>
            <person name="Warren W."/>
            <person name="Chinwalla A."/>
            <person name="Mardis E.R."/>
            <person name="Wilson R.K."/>
        </authorList>
    </citation>
    <scope>NUCLEOTIDE SEQUENCE [LARGE SCALE GENOMIC DNA]</scope>
    <source>
        <strain evidence="2 3">6014059</strain>
    </source>
</reference>
<dbReference type="InterPro" id="IPR026950">
    <property type="entry name" value="Caps_assemb_Wzi"/>
</dbReference>
<sequence>MQICDKKINVLLINNFENCADMFLRKTLSIALLATASSAVFAQGLVLNNDDLRTDLNWLNQQGVINISTSTWPLSGDEIQRALSQAKVTHPAQQKVINSVLNALKADNDTVKVGAFAETDIKNIPQAFGDNQKSQYQGSLEFNAGGENWDAKIRVNAEKDPQIDSGHDVNVEGSYVAGKLWNQWLVAGQIPTWWGPGHDGSLIRGDASRPVYGVTAQRAVQNAFETKWLSWIGPWQYQAFAGQLDDYKAVPHAKLLGLRLTARPLPYLELGASRTLQWGGEGRSESWDSLWNAIKGNDNVYDSDEDRSNQIAGFDARLNLQSLINAPVGIYGQYVGEDEAGLLPSKKMYLAGVDYSSSYNNMPYQLYAEWADTRTNNDVKGISYNHYVYKDGYYQHGFPLGHAMGGDGQMYSVGGDIRFDVMNRLSGRAMVVKVNQSNLAINKAFPKDDEIKALDLTWTHYIKPDLPLKINGWVSDSDLEGNDAGASIGVEIPLERKMFGF</sequence>
<dbReference type="InterPro" id="IPR038636">
    <property type="entry name" value="Wzi_sf"/>
</dbReference>
<protein>
    <recommendedName>
        <fullName evidence="4">Capsule assembly Wzi family protein</fullName>
    </recommendedName>
</protein>
<evidence type="ECO:0000313" key="2">
    <source>
        <dbReference type="EMBL" id="EGJ69737.1"/>
    </source>
</evidence>
<feature type="signal peptide" evidence="1">
    <location>
        <begin position="1"/>
        <end position="42"/>
    </location>
</feature>
<gene>
    <name evidence="2" type="ORF">HMPREF0022_00426</name>
</gene>
<keyword evidence="1" id="KW-0732">Signal</keyword>
<dbReference type="Gene3D" id="2.40.160.130">
    <property type="entry name" value="Capsule assembly protein Wzi"/>
    <property type="match status" value="1"/>
</dbReference>
<proteinExistence type="predicted"/>
<evidence type="ECO:0008006" key="4">
    <source>
        <dbReference type="Google" id="ProtNLM"/>
    </source>
</evidence>
<dbReference type="Proteomes" id="UP000003204">
    <property type="component" value="Unassembled WGS sequence"/>
</dbReference>
<dbReference type="Pfam" id="PF14052">
    <property type="entry name" value="Caps_assemb_Wzi"/>
    <property type="match status" value="1"/>
</dbReference>
<evidence type="ECO:0000256" key="1">
    <source>
        <dbReference type="SAM" id="SignalP"/>
    </source>
</evidence>
<dbReference type="EMBL" id="ACYS02000010">
    <property type="protein sequence ID" value="EGJ69737.1"/>
    <property type="molecule type" value="Genomic_DNA"/>
</dbReference>
<comment type="caution">
    <text evidence="2">The sequence shown here is derived from an EMBL/GenBank/DDBJ whole genome shotgun (WGS) entry which is preliminary data.</text>
</comment>
<feature type="chain" id="PRO_5032602450" description="Capsule assembly Wzi family protein" evidence="1">
    <location>
        <begin position="43"/>
        <end position="501"/>
    </location>
</feature>